<keyword evidence="2" id="KW-1185">Reference proteome</keyword>
<reference evidence="1" key="1">
    <citation type="submission" date="2023-03" db="EMBL/GenBank/DDBJ databases">
        <authorList>
            <person name="Steffen K."/>
            <person name="Cardenas P."/>
        </authorList>
    </citation>
    <scope>NUCLEOTIDE SEQUENCE</scope>
</reference>
<comment type="caution">
    <text evidence="1">The sequence shown here is derived from an EMBL/GenBank/DDBJ whole genome shotgun (WGS) entry which is preliminary data.</text>
</comment>
<evidence type="ECO:0000313" key="1">
    <source>
        <dbReference type="EMBL" id="CAI8016070.1"/>
    </source>
</evidence>
<sequence length="616" mass="66339">MRYRSGGPVDLGYGLGTAPPLILRRGDRLDLMVGTDIWTMGGRDDRGLPCYGPPANAAIDENLGWSSVERRGQRRVAALRTADDGTPLELWSFASGDLRRYRVSYDAAWTFRPAGSASFPAPEASKGLGTVQLLSEGGSTTAPHLLLGDNDWRQTQPVPAQWNPDLPFPEDLRVRYLDGVWRGRDVTGRVYVARNEGGPDPRYHRLQTVHAGDPASPVLVDGRASPLLVRPFADGETHLFVADFRGGLYDYLLDAAAVAAQGPHRRVRPDRNGYPDLLCTMEDGYLYVAVNDGVAFAQPVRLRQERDVIKAGVLAVPTPVRSSTGRLDLYCGNASGEILHLRDTATDGAPEFAPPTVITAGGKPFRLVAGPSGSVQGPEELTWGYVGPTAAEWSQPGVPDLILGCITGQYWLLPGKRGEAGLQWREPVAMTCEGRPFVGTWRVRPSVADWNGDGAPELLTLDEHGRSARSAGCPPSPATRCTSAVPTAFPEFTFIGRSKLFAYDWDGDGLLELLIGTHCKLLPTHRELYRLTQEANIGAGVVLIDNTGTPEAPVWGPASAVVDKTGARCCSDATVCAPIVVDWNGSPTMIVGDRGRLPAPLRHGRAGSVPRHRTAA</sequence>
<accession>A0AA35RQW9</accession>
<proteinExistence type="predicted"/>
<dbReference type="EMBL" id="CASHTH010001492">
    <property type="protein sequence ID" value="CAI8016070.1"/>
    <property type="molecule type" value="Genomic_DNA"/>
</dbReference>
<protein>
    <submittedName>
        <fullName evidence="1">Uncharacterized protein</fullName>
    </submittedName>
</protein>
<dbReference type="AlphaFoldDB" id="A0AA35RQW9"/>
<organism evidence="1 2">
    <name type="scientific">Geodia barretti</name>
    <name type="common">Barrett's horny sponge</name>
    <dbReference type="NCBI Taxonomy" id="519541"/>
    <lineage>
        <taxon>Eukaryota</taxon>
        <taxon>Metazoa</taxon>
        <taxon>Porifera</taxon>
        <taxon>Demospongiae</taxon>
        <taxon>Heteroscleromorpha</taxon>
        <taxon>Tetractinellida</taxon>
        <taxon>Astrophorina</taxon>
        <taxon>Geodiidae</taxon>
        <taxon>Geodia</taxon>
    </lineage>
</organism>
<name>A0AA35RQW9_GEOBA</name>
<dbReference type="InterPro" id="IPR028994">
    <property type="entry name" value="Integrin_alpha_N"/>
</dbReference>
<dbReference type="SUPFAM" id="SSF69318">
    <property type="entry name" value="Integrin alpha N-terminal domain"/>
    <property type="match status" value="1"/>
</dbReference>
<gene>
    <name evidence="1" type="ORF">GBAR_LOCUS9892</name>
</gene>
<dbReference type="Proteomes" id="UP001174909">
    <property type="component" value="Unassembled WGS sequence"/>
</dbReference>
<evidence type="ECO:0000313" key="2">
    <source>
        <dbReference type="Proteomes" id="UP001174909"/>
    </source>
</evidence>